<keyword evidence="8 12" id="KW-0904">Protein phosphatase</keyword>
<evidence type="ECO:0000256" key="1">
    <source>
        <dbReference type="ARBA" id="ARBA00002497"/>
    </source>
</evidence>
<dbReference type="GO" id="GO:0031124">
    <property type="term" value="P:mRNA 3'-end processing"/>
    <property type="evidence" value="ECO:0007669"/>
    <property type="project" value="EnsemblFungi"/>
</dbReference>
<dbReference type="GO" id="GO:0180007">
    <property type="term" value="F:RNA polymerase II CTD heptapeptide repeat S5 phosphatase activity"/>
    <property type="evidence" value="ECO:0007669"/>
    <property type="project" value="EnsemblFungi"/>
</dbReference>
<evidence type="ECO:0000256" key="9">
    <source>
        <dbReference type="ARBA" id="ARBA00023242"/>
    </source>
</evidence>
<dbReference type="EC" id="3.1.3.16" evidence="4 12"/>
<comment type="function">
    <text evidence="12">Component of the cleavage and polyadenylation factor (CPF) complex, which plays a key role in polyadenylation-dependent pre-mRNA 3'-end formation and cooperates with cleavage factors including the CFIA complex and NAB4/CFIB. SSU72 is required for 3'-end formation of snoRNAs.</text>
</comment>
<evidence type="ECO:0000256" key="5">
    <source>
        <dbReference type="ARBA" id="ARBA00017215"/>
    </source>
</evidence>
<comment type="subunit">
    <text evidence="12">Component of the cleavage and polyadenylation factor (CPF) complex.</text>
</comment>
<evidence type="ECO:0000256" key="2">
    <source>
        <dbReference type="ARBA" id="ARBA00004123"/>
    </source>
</evidence>
<keyword evidence="6 12" id="KW-0507">mRNA processing</keyword>
<dbReference type="GO" id="GO:0030847">
    <property type="term" value="P:termination of RNA polymerase II transcription, exosome-dependent"/>
    <property type="evidence" value="ECO:0007669"/>
    <property type="project" value="EnsemblFungi"/>
</dbReference>
<dbReference type="GO" id="GO:0032215">
    <property type="term" value="P:positive regulation of telomere maintenance via semi-conservative replication"/>
    <property type="evidence" value="ECO:0007669"/>
    <property type="project" value="EnsemblFungi"/>
</dbReference>
<comment type="catalytic activity">
    <reaction evidence="10 12">
        <text>O-phospho-L-seryl-[protein] + H2O = L-seryl-[protein] + phosphate</text>
        <dbReference type="Rhea" id="RHEA:20629"/>
        <dbReference type="Rhea" id="RHEA-COMP:9863"/>
        <dbReference type="Rhea" id="RHEA-COMP:11604"/>
        <dbReference type="ChEBI" id="CHEBI:15377"/>
        <dbReference type="ChEBI" id="CHEBI:29999"/>
        <dbReference type="ChEBI" id="CHEBI:43474"/>
        <dbReference type="ChEBI" id="CHEBI:83421"/>
        <dbReference type="EC" id="3.1.3.16"/>
    </reaction>
</comment>
<evidence type="ECO:0000256" key="11">
    <source>
        <dbReference type="ARBA" id="ARBA00048336"/>
    </source>
</evidence>
<dbReference type="InterPro" id="IPR006811">
    <property type="entry name" value="RNA_pol_II_suA"/>
</dbReference>
<evidence type="ECO:0000256" key="4">
    <source>
        <dbReference type="ARBA" id="ARBA00013081"/>
    </source>
</evidence>
<dbReference type="GO" id="GO:0030846">
    <property type="term" value="P:termination of RNA polymerase II transcription, poly(A)-coupled"/>
    <property type="evidence" value="ECO:0007669"/>
    <property type="project" value="EnsemblFungi"/>
</dbReference>
<evidence type="ECO:0000256" key="12">
    <source>
        <dbReference type="RuleBase" id="RU369031"/>
    </source>
</evidence>
<dbReference type="GO" id="GO:0009302">
    <property type="term" value="P:sno(s)RNA transcription"/>
    <property type="evidence" value="ECO:0007669"/>
    <property type="project" value="EnsemblFungi"/>
</dbReference>
<keyword evidence="7 12" id="KW-0378">Hydrolase</keyword>
<dbReference type="GO" id="GO:0006368">
    <property type="term" value="P:transcription elongation by RNA polymerase II"/>
    <property type="evidence" value="ECO:0007669"/>
    <property type="project" value="EnsemblFungi"/>
</dbReference>
<evidence type="ECO:0000256" key="3">
    <source>
        <dbReference type="ARBA" id="ARBA00008978"/>
    </source>
</evidence>
<dbReference type="GO" id="GO:0000785">
    <property type="term" value="C:chromatin"/>
    <property type="evidence" value="ECO:0007669"/>
    <property type="project" value="EnsemblFungi"/>
</dbReference>
<dbReference type="GO" id="GO:1902801">
    <property type="term" value="P:regulation of siRNA-independent facultative heterochromatin formation"/>
    <property type="evidence" value="ECO:0007669"/>
    <property type="project" value="EnsemblFungi"/>
</dbReference>
<comment type="function">
    <text evidence="1 12">Processively dephosphorylates Ser-5 of the heptad repeats YSPTSPS in the C-terminal domain of the largest RNA polymerase II subunit (RPB1).</text>
</comment>
<dbReference type="GO" id="GO:0005847">
    <property type="term" value="C:mRNA cleavage and polyadenylation specificity factor complex"/>
    <property type="evidence" value="ECO:0007669"/>
    <property type="project" value="EnsemblFungi"/>
</dbReference>
<reference evidence="14" key="1">
    <citation type="submission" date="2016-11" db="EMBL/GenBank/DDBJ databases">
        <authorList>
            <person name="Guldener U."/>
        </authorList>
    </citation>
    <scope>NUCLEOTIDE SEQUENCE [LARGE SCALE GENOMIC DNA]</scope>
</reference>
<gene>
    <name evidence="13" type="ORF">HGUI_02305</name>
</gene>
<sequence length="193" mass="22010">MEAQRVLTEAGYKVSSYGTGNCVKIPGLTKETPNVFKFGTPYKDILSTLKEQESNVPEENRNYAKQGLYDMLERNIVLKECPENWHVQSTDKILENDIVICCDEKCYEILLDDCARRGIKKGTPLLIFNVDVIDLHAKSLEAGQAILRLMNLLEELKTTSKKDSDFYDNIGSVAGQWQLEYQNLPILYKIQIL</sequence>
<comment type="similarity">
    <text evidence="3 12">Belongs to the SSU72 phosphatase family.</text>
</comment>
<dbReference type="Gene3D" id="3.40.50.2300">
    <property type="match status" value="1"/>
</dbReference>
<name>A0A1L0CNR1_9ASCO</name>
<dbReference type="Pfam" id="PF04722">
    <property type="entry name" value="Ssu72"/>
    <property type="match status" value="1"/>
</dbReference>
<dbReference type="VEuPathDB" id="FungiDB:HGUI_02305"/>
<comment type="catalytic activity">
    <reaction evidence="11 12">
        <text>O-phospho-L-threonyl-[protein] + H2O = L-threonyl-[protein] + phosphate</text>
        <dbReference type="Rhea" id="RHEA:47004"/>
        <dbReference type="Rhea" id="RHEA-COMP:11060"/>
        <dbReference type="Rhea" id="RHEA-COMP:11605"/>
        <dbReference type="ChEBI" id="CHEBI:15377"/>
        <dbReference type="ChEBI" id="CHEBI:30013"/>
        <dbReference type="ChEBI" id="CHEBI:43474"/>
        <dbReference type="ChEBI" id="CHEBI:61977"/>
        <dbReference type="EC" id="3.1.3.16"/>
    </reaction>
</comment>
<dbReference type="GO" id="GO:0001174">
    <property type="term" value="P:transcriptional start site selection at RNA polymerase II promoter"/>
    <property type="evidence" value="ECO:0007669"/>
    <property type="project" value="EnsemblFungi"/>
</dbReference>
<keyword evidence="14" id="KW-1185">Reference proteome</keyword>
<keyword evidence="9 12" id="KW-0539">Nucleus</keyword>
<dbReference type="GO" id="GO:0031564">
    <property type="term" value="P:transcription antitermination"/>
    <property type="evidence" value="ECO:0007669"/>
    <property type="project" value="EnsemblFungi"/>
</dbReference>
<proteinExistence type="inferred from homology"/>
<dbReference type="Proteomes" id="UP000183365">
    <property type="component" value="Unassembled WGS sequence"/>
</dbReference>
<evidence type="ECO:0000313" key="14">
    <source>
        <dbReference type="Proteomes" id="UP000183365"/>
    </source>
</evidence>
<evidence type="ECO:0000313" key="13">
    <source>
        <dbReference type="EMBL" id="SGZ40105.1"/>
    </source>
</evidence>
<protein>
    <recommendedName>
        <fullName evidence="5 12">RNA polymerase II subunit A C-terminal domain phosphatase SSU72</fullName>
        <shortName evidence="12">CTD phosphatase SSU72</shortName>
        <ecNumber evidence="4 12">3.1.3.16</ecNumber>
    </recommendedName>
</protein>
<accession>A0A1L0CNR1</accession>
<dbReference type="GO" id="GO:0090052">
    <property type="term" value="P:regulation of pericentric heterochromatin formation"/>
    <property type="evidence" value="ECO:0007669"/>
    <property type="project" value="EnsemblFungi"/>
</dbReference>
<dbReference type="AlphaFoldDB" id="A0A1L0CNR1"/>
<evidence type="ECO:0000256" key="7">
    <source>
        <dbReference type="ARBA" id="ARBA00022801"/>
    </source>
</evidence>
<dbReference type="GO" id="GO:0030643">
    <property type="term" value="P:intracellular phosphate ion homeostasis"/>
    <property type="evidence" value="ECO:0007669"/>
    <property type="project" value="EnsemblFungi"/>
</dbReference>
<dbReference type="OrthoDB" id="57957at2759"/>
<dbReference type="EMBL" id="FQNF01000039">
    <property type="protein sequence ID" value="SGZ40105.1"/>
    <property type="molecule type" value="Genomic_DNA"/>
</dbReference>
<comment type="subcellular location">
    <subcellularLocation>
        <location evidence="2 12">Nucleus</location>
    </subcellularLocation>
</comment>
<evidence type="ECO:0000256" key="6">
    <source>
        <dbReference type="ARBA" id="ARBA00022664"/>
    </source>
</evidence>
<dbReference type="PANTHER" id="PTHR20383">
    <property type="entry name" value="RNA POLYMERASE II SUBUNIT A C-TERMINAL DOMAIN PHOSPHATASE"/>
    <property type="match status" value="1"/>
</dbReference>
<evidence type="ECO:0000256" key="10">
    <source>
        <dbReference type="ARBA" id="ARBA00047761"/>
    </source>
</evidence>
<evidence type="ECO:0000256" key="8">
    <source>
        <dbReference type="ARBA" id="ARBA00022912"/>
    </source>
</evidence>
<dbReference type="GO" id="GO:0004725">
    <property type="term" value="F:protein tyrosine phosphatase activity"/>
    <property type="evidence" value="ECO:0007669"/>
    <property type="project" value="EnsemblFungi"/>
</dbReference>
<organism evidence="13 14">
    <name type="scientific">Hanseniaspora guilliermondii</name>
    <dbReference type="NCBI Taxonomy" id="56406"/>
    <lineage>
        <taxon>Eukaryota</taxon>
        <taxon>Fungi</taxon>
        <taxon>Dikarya</taxon>
        <taxon>Ascomycota</taxon>
        <taxon>Saccharomycotina</taxon>
        <taxon>Saccharomycetes</taxon>
        <taxon>Saccharomycodales</taxon>
        <taxon>Saccharomycodaceae</taxon>
        <taxon>Hanseniaspora</taxon>
    </lineage>
</organism>